<name>A0A224Y5A7_9HEMI</name>
<protein>
    <submittedName>
        <fullName evidence="1">Putative secreted protein</fullName>
    </submittedName>
</protein>
<organism evidence="1">
    <name type="scientific">Panstrongylus lignarius</name>
    <dbReference type="NCBI Taxonomy" id="156445"/>
    <lineage>
        <taxon>Eukaryota</taxon>
        <taxon>Metazoa</taxon>
        <taxon>Ecdysozoa</taxon>
        <taxon>Arthropoda</taxon>
        <taxon>Hexapoda</taxon>
        <taxon>Insecta</taxon>
        <taxon>Pterygota</taxon>
        <taxon>Neoptera</taxon>
        <taxon>Paraneoptera</taxon>
        <taxon>Hemiptera</taxon>
        <taxon>Heteroptera</taxon>
        <taxon>Panheteroptera</taxon>
        <taxon>Cimicomorpha</taxon>
        <taxon>Reduviidae</taxon>
        <taxon>Triatominae</taxon>
        <taxon>Panstrongylus</taxon>
    </lineage>
</organism>
<dbReference type="AlphaFoldDB" id="A0A224Y5A7"/>
<sequence length="68" mass="8013">MRLYPFLVFWILLQQDIDPVLLFFLLMDKVLVEAAVEVYVHVLRLVHFFRPSEETVSSFSLEDLLVTA</sequence>
<proteinExistence type="predicted"/>
<dbReference type="EMBL" id="GFTR01000134">
    <property type="protein sequence ID" value="JAW16292.1"/>
    <property type="molecule type" value="Transcribed_RNA"/>
</dbReference>
<accession>A0A224Y5A7</accession>
<reference evidence="1" key="1">
    <citation type="journal article" date="2018" name="PLoS Negl. Trop. Dis.">
        <title>An insight into the salivary gland and fat body transcriptome of Panstrongylus lignarius (Hemiptera: Heteroptera), the main vector of Chagas disease in Peru.</title>
        <authorList>
            <person name="Nevoa J.C."/>
            <person name="Mendes M.T."/>
            <person name="da Silva M.V."/>
            <person name="Soares S.C."/>
            <person name="Oliveira C.J.F."/>
            <person name="Ribeiro J.M.C."/>
        </authorList>
    </citation>
    <scope>NUCLEOTIDE SEQUENCE</scope>
</reference>
<evidence type="ECO:0000313" key="1">
    <source>
        <dbReference type="EMBL" id="JAW16292.1"/>
    </source>
</evidence>